<organism evidence="1 2">
    <name type="scientific">Peribacillus simplex</name>
    <dbReference type="NCBI Taxonomy" id="1478"/>
    <lineage>
        <taxon>Bacteria</taxon>
        <taxon>Bacillati</taxon>
        <taxon>Bacillota</taxon>
        <taxon>Bacilli</taxon>
        <taxon>Bacillales</taxon>
        <taxon>Bacillaceae</taxon>
        <taxon>Peribacillus</taxon>
    </lineage>
</organism>
<sequence length="300" mass="33710">MEFAISGDYHFIQRIKHAKLSGYVHSTFKRTFNIQCVENGELYTIACREMDNGPNTLIIDVISFERMDIKVNDIVHVENGILSVKDKIVITIDKAEIWECVLPLYPRETDNLKVNLAKMKHYIDIFGKGGGIKKNEISKGPYEDEIYKILNERTNLLLNELNNKEMSNPIQHAVSLIGLGPGLTPSGDDFLVGLFTILNIRNSPCFSHQSFCEDVVKMAKTLTNDISYMALKKASIGNVRESIIYLVESLLNRKEEDLLFSLNEVLKIGSSSGTDLALGIVSGLEANLNQEVNYANKDFD</sequence>
<dbReference type="Proteomes" id="UP000185829">
    <property type="component" value="Unassembled WGS sequence"/>
</dbReference>
<comment type="caution">
    <text evidence="1">The sequence shown here is derived from an EMBL/GenBank/DDBJ whole genome shotgun (WGS) entry which is preliminary data.</text>
</comment>
<gene>
    <name evidence="1" type="ORF">SAMN05878482_11088</name>
</gene>
<evidence type="ECO:0000313" key="2">
    <source>
        <dbReference type="Proteomes" id="UP000185829"/>
    </source>
</evidence>
<name>A0A9X8WN13_9BACI</name>
<reference evidence="1 2" key="1">
    <citation type="submission" date="2017-01" db="EMBL/GenBank/DDBJ databases">
        <authorList>
            <person name="Varghese N."/>
            <person name="Submissions S."/>
        </authorList>
    </citation>
    <scope>NUCLEOTIDE SEQUENCE [LARGE SCALE GENOMIC DNA]</scope>
    <source>
        <strain evidence="1 2">RUG2-6</strain>
    </source>
</reference>
<dbReference type="InterPro" id="IPR021530">
    <property type="entry name" value="AllH-like"/>
</dbReference>
<evidence type="ECO:0008006" key="3">
    <source>
        <dbReference type="Google" id="ProtNLM"/>
    </source>
</evidence>
<protein>
    <recommendedName>
        <fullName evidence="3">DUF2877 domain-containing protein</fullName>
    </recommendedName>
</protein>
<dbReference type="EMBL" id="FTMX01000010">
    <property type="protein sequence ID" value="SIS04329.1"/>
    <property type="molecule type" value="Genomic_DNA"/>
</dbReference>
<dbReference type="RefSeq" id="WP_076372023.1">
    <property type="nucleotide sequence ID" value="NZ_FTMX01000010.1"/>
</dbReference>
<evidence type="ECO:0000313" key="1">
    <source>
        <dbReference type="EMBL" id="SIS04329.1"/>
    </source>
</evidence>
<accession>A0A9X8WN13</accession>
<dbReference type="Pfam" id="PF11392">
    <property type="entry name" value="AllH"/>
    <property type="match status" value="1"/>
</dbReference>
<proteinExistence type="predicted"/>
<dbReference type="AlphaFoldDB" id="A0A9X8WN13"/>